<dbReference type="GO" id="GO:0016740">
    <property type="term" value="F:transferase activity"/>
    <property type="evidence" value="ECO:0007669"/>
    <property type="project" value="UniProtKB-KW"/>
</dbReference>
<keyword evidence="3" id="KW-1185">Reference proteome</keyword>
<dbReference type="RefSeq" id="WP_366233169.1">
    <property type="nucleotide sequence ID" value="NZ_JBFBMH010000021.1"/>
</dbReference>
<sequence length="332" mass="36778">MQMPIDKIQTDTLRILAELLPAGSTVALLDFPNHKNAGDHLIWEGEIQYIRDLGLKLAYVADATRYSKADLDHFIGPDGIVLIHGGGNFGDRWDEAQAFHERIVDENHDRHVIQLSQGIEFQDGPRLERAQSVYGAHPNLTILIRDHVGFDDASRRFGKNDVRFCPDMAFGNKPIHGERGFTDVIYLKRTDSESVNASVVVVAPSIGHLVDDWGLTPVGELLWIIYHVPGAVARRLPFTRRALFPIQARCYQAIARLNLRSAKRILGRGGIVLTDRLHAAVLGALMGKPVVALDNANGKVSAIIRDYLGTFPNVQYAPTAADANRIMSELLD</sequence>
<feature type="domain" description="Polysaccharide pyruvyl transferase" evidence="1">
    <location>
        <begin position="36"/>
        <end position="296"/>
    </location>
</feature>
<dbReference type="Pfam" id="PF04230">
    <property type="entry name" value="PS_pyruv_trans"/>
    <property type="match status" value="1"/>
</dbReference>
<proteinExistence type="predicted"/>
<comment type="caution">
    <text evidence="2">The sequence shown here is derived from an EMBL/GenBank/DDBJ whole genome shotgun (WGS) entry which is preliminary data.</text>
</comment>
<dbReference type="EMBL" id="JBFBMH010000021">
    <property type="protein sequence ID" value="MEW1976040.1"/>
    <property type="molecule type" value="Genomic_DNA"/>
</dbReference>
<evidence type="ECO:0000313" key="3">
    <source>
        <dbReference type="Proteomes" id="UP001553715"/>
    </source>
</evidence>
<reference evidence="2 3" key="1">
    <citation type="submission" date="2024-06" db="EMBL/GenBank/DDBJ databases">
        <title>The Natural Products Discovery Center: Release of the First 8490 Sequenced Strains for Exploring Actinobacteria Biosynthetic Diversity.</title>
        <authorList>
            <person name="Kalkreuter E."/>
            <person name="Kautsar S.A."/>
            <person name="Yang D."/>
            <person name="Bader C.D."/>
            <person name="Teijaro C.N."/>
            <person name="Fluegel L."/>
            <person name="Davis C.M."/>
            <person name="Simpson J.R."/>
            <person name="Lauterbach L."/>
            <person name="Steele A.D."/>
            <person name="Gui C."/>
            <person name="Meng S."/>
            <person name="Li G."/>
            <person name="Viehrig K."/>
            <person name="Ye F."/>
            <person name="Su P."/>
            <person name="Kiefer A.F."/>
            <person name="Nichols A."/>
            <person name="Cepeda A.J."/>
            <person name="Yan W."/>
            <person name="Fan B."/>
            <person name="Jiang Y."/>
            <person name="Adhikari A."/>
            <person name="Zheng C.-J."/>
            <person name="Schuster L."/>
            <person name="Cowan T.M."/>
            <person name="Smanski M.J."/>
            <person name="Chevrette M.G."/>
            <person name="De Carvalho L.P.S."/>
            <person name="Shen B."/>
        </authorList>
    </citation>
    <scope>NUCLEOTIDE SEQUENCE [LARGE SCALE GENOMIC DNA]</scope>
    <source>
        <strain evidence="2 3">NPDC077434</strain>
    </source>
</reference>
<dbReference type="Proteomes" id="UP001553715">
    <property type="component" value="Unassembled WGS sequence"/>
</dbReference>
<protein>
    <submittedName>
        <fullName evidence="2">Polysaccharide pyruvyl transferase family protein</fullName>
    </submittedName>
</protein>
<keyword evidence="2" id="KW-0808">Transferase</keyword>
<gene>
    <name evidence="2" type="ORF">AB0301_13350</name>
</gene>
<dbReference type="InterPro" id="IPR007345">
    <property type="entry name" value="Polysacch_pyruvyl_Trfase"/>
</dbReference>
<accession>A0ABV3LKX8</accession>
<evidence type="ECO:0000259" key="1">
    <source>
        <dbReference type="Pfam" id="PF04230"/>
    </source>
</evidence>
<name>A0ABV3LKX8_9MICO</name>
<organism evidence="2 3">
    <name type="scientific">Microbacterium profundi</name>
    <dbReference type="NCBI Taxonomy" id="450380"/>
    <lineage>
        <taxon>Bacteria</taxon>
        <taxon>Bacillati</taxon>
        <taxon>Actinomycetota</taxon>
        <taxon>Actinomycetes</taxon>
        <taxon>Micrococcales</taxon>
        <taxon>Microbacteriaceae</taxon>
        <taxon>Microbacterium</taxon>
    </lineage>
</organism>
<evidence type="ECO:0000313" key="2">
    <source>
        <dbReference type="EMBL" id="MEW1976040.1"/>
    </source>
</evidence>